<reference evidence="2" key="2">
    <citation type="journal article" date="2023" name="PLoS ONE">
        <title>Philodulcilactobacillus myokoensis gen. nov., sp. nov., a fructophilic, acidophilic, and agar-phobic lactic acid bacterium isolated from fermented vegetable extracts.</title>
        <authorList>
            <person name="Kouya T."/>
            <person name="Ishiyama Y."/>
            <person name="Ohashi S."/>
            <person name="Kumakubo R."/>
            <person name="Yamazaki T."/>
            <person name="Otaki T."/>
        </authorList>
    </citation>
    <scope>NUCLEOTIDE SEQUENCE</scope>
    <source>
        <strain evidence="2">WR16-4</strain>
    </source>
</reference>
<comment type="caution">
    <text evidence="2">The sequence shown here is derived from an EMBL/GenBank/DDBJ whole genome shotgun (WGS) entry which is preliminary data.</text>
</comment>
<protein>
    <submittedName>
        <fullName evidence="2">Uncharacterized protein</fullName>
    </submittedName>
</protein>
<proteinExistence type="predicted"/>
<evidence type="ECO:0000313" key="2">
    <source>
        <dbReference type="EMBL" id="GLB46456.1"/>
    </source>
</evidence>
<feature type="transmembrane region" description="Helical" evidence="1">
    <location>
        <begin position="68"/>
        <end position="92"/>
    </location>
</feature>
<keyword evidence="1" id="KW-0812">Transmembrane</keyword>
<dbReference type="Proteomes" id="UP001144204">
    <property type="component" value="Unassembled WGS sequence"/>
</dbReference>
<reference evidence="2" key="1">
    <citation type="submission" date="2022-07" db="EMBL/GenBank/DDBJ databases">
        <authorList>
            <person name="Kouya T."/>
            <person name="Ishiyama Y."/>
        </authorList>
    </citation>
    <scope>NUCLEOTIDE SEQUENCE</scope>
    <source>
        <strain evidence="2">WR16-4</strain>
    </source>
</reference>
<gene>
    <name evidence="2" type="ORF">WR164_04350</name>
</gene>
<organism evidence="2 3">
    <name type="scientific">Philodulcilactobacillus myokoensis</name>
    <dbReference type="NCBI Taxonomy" id="2929573"/>
    <lineage>
        <taxon>Bacteria</taxon>
        <taxon>Bacillati</taxon>
        <taxon>Bacillota</taxon>
        <taxon>Bacilli</taxon>
        <taxon>Lactobacillales</taxon>
        <taxon>Lactobacillaceae</taxon>
        <taxon>Philodulcilactobacillus</taxon>
    </lineage>
</organism>
<sequence length="101" mass="12192">MANKKRIKLTRKRLVYYIKLSFFDASYWMAVAIIFNLAEIPFQWAYERKEAVSTIKYVKNMITNFSSLFHFLLMIIVIWLIIVVLLFLFIWVKPKKNNSSY</sequence>
<name>A0A9W6B0T7_9LACO</name>
<feature type="transmembrane region" description="Helical" evidence="1">
    <location>
        <begin position="14"/>
        <end position="38"/>
    </location>
</feature>
<dbReference type="RefSeq" id="WP_286135917.1">
    <property type="nucleotide sequence ID" value="NZ_BRPL01000002.1"/>
</dbReference>
<accession>A0A9W6B0T7</accession>
<dbReference type="EMBL" id="BRPL01000002">
    <property type="protein sequence ID" value="GLB46456.1"/>
    <property type="molecule type" value="Genomic_DNA"/>
</dbReference>
<evidence type="ECO:0000313" key="3">
    <source>
        <dbReference type="Proteomes" id="UP001144204"/>
    </source>
</evidence>
<keyword evidence="3" id="KW-1185">Reference proteome</keyword>
<keyword evidence="1" id="KW-1133">Transmembrane helix</keyword>
<evidence type="ECO:0000256" key="1">
    <source>
        <dbReference type="SAM" id="Phobius"/>
    </source>
</evidence>
<dbReference type="AlphaFoldDB" id="A0A9W6B0T7"/>
<keyword evidence="1" id="KW-0472">Membrane</keyword>